<dbReference type="RefSeq" id="XP_027620994.1">
    <property type="nucleotide sequence ID" value="XM_027765193.1"/>
</dbReference>
<name>A0A401H6R4_9APHY</name>
<keyword evidence="4 5" id="KW-0862">Zinc</keyword>
<comment type="caution">
    <text evidence="8">The sequence shown here is derived from an EMBL/GenBank/DDBJ whole genome shotgun (WGS) entry which is preliminary data.</text>
</comment>
<sequence>MASRRDRFKTKLCRNFALGHCPQGSQCKYLHTMAPPMLSPTLPITQFMYPSLNQSEHNIPYRLALPMSPPTVQWMATSPSAHSSEMVPYNWVYSSAPYNPALQAPRTAAVQYRPLSWRTTLCRHFAKNRGWCPLGDDCNYIHDLALADIALEDVRFPSRDNSNGALASGGVGRGKAGTKHSHCWAYVQGLCHVKDCPYLHPLAVHLFVRHTPCLAWPNCQKGVLCPYKHPEPVIPKVHALPVAVESPTHMQPLSPVDSTLPPVYQYNGTTYFPYPPQGPVSPSQLEPSRAWPRTYEPWRQPYIALSQSRNYGHTSPEVRPWRDRPIYEVGPPPAPVSFQPRAYTPPFAPPVQDVIQAAPSSQSALEYQPAVESAGPPITAPHEFPYVPPKNQRSGHARRVSVALKSKEDSDALFLVDPVSSERESWKTHGDRLSHRSWAPSSTTVDPPPTPPSLQLIY</sequence>
<proteinExistence type="predicted"/>
<dbReference type="PANTHER" id="PTHR12547">
    <property type="entry name" value="CCCH ZINC FINGER/TIS11-RELATED"/>
    <property type="match status" value="1"/>
</dbReference>
<keyword evidence="9" id="KW-1185">Reference proteome</keyword>
<dbReference type="InterPro" id="IPR036855">
    <property type="entry name" value="Znf_CCCH_sf"/>
</dbReference>
<keyword evidence="2" id="KW-0677">Repeat</keyword>
<dbReference type="PANTHER" id="PTHR12547:SF18">
    <property type="entry name" value="PROTEIN TIS11"/>
    <property type="match status" value="1"/>
</dbReference>
<evidence type="ECO:0000256" key="3">
    <source>
        <dbReference type="ARBA" id="ARBA00022771"/>
    </source>
</evidence>
<feature type="zinc finger region" description="C3H1-type" evidence="5">
    <location>
        <begin position="116"/>
        <end position="145"/>
    </location>
</feature>
<evidence type="ECO:0000313" key="8">
    <source>
        <dbReference type="EMBL" id="GBE90081.1"/>
    </source>
</evidence>
<evidence type="ECO:0000313" key="9">
    <source>
        <dbReference type="Proteomes" id="UP000287166"/>
    </source>
</evidence>
<dbReference type="PROSITE" id="PS50103">
    <property type="entry name" value="ZF_C3H1"/>
    <property type="match status" value="2"/>
</dbReference>
<dbReference type="InParanoid" id="A0A401H6R4"/>
<dbReference type="SUPFAM" id="SSF90229">
    <property type="entry name" value="CCCH zinc finger"/>
    <property type="match status" value="2"/>
</dbReference>
<evidence type="ECO:0000256" key="4">
    <source>
        <dbReference type="ARBA" id="ARBA00022833"/>
    </source>
</evidence>
<reference evidence="8 9" key="1">
    <citation type="journal article" date="2018" name="Sci. Rep.">
        <title>Genome sequence of the cauliflower mushroom Sparassis crispa (Hanabiratake) and its association with beneficial usage.</title>
        <authorList>
            <person name="Kiyama R."/>
            <person name="Furutani Y."/>
            <person name="Kawaguchi K."/>
            <person name="Nakanishi T."/>
        </authorList>
    </citation>
    <scope>NUCLEOTIDE SEQUENCE [LARGE SCALE GENOMIC DNA]</scope>
</reference>
<protein>
    <recommendedName>
        <fullName evidence="7">C3H1-type domain-containing protein</fullName>
    </recommendedName>
</protein>
<dbReference type="SMART" id="SM00356">
    <property type="entry name" value="ZnF_C3H1"/>
    <property type="match status" value="3"/>
</dbReference>
<dbReference type="EMBL" id="BFAD01000018">
    <property type="protein sequence ID" value="GBE90081.1"/>
    <property type="molecule type" value="Genomic_DNA"/>
</dbReference>
<keyword evidence="3 5" id="KW-0863">Zinc-finger</keyword>
<feature type="domain" description="C3H1-type" evidence="7">
    <location>
        <begin position="116"/>
        <end position="145"/>
    </location>
</feature>
<dbReference type="GO" id="GO:0008270">
    <property type="term" value="F:zinc ion binding"/>
    <property type="evidence" value="ECO:0007669"/>
    <property type="project" value="UniProtKB-KW"/>
</dbReference>
<dbReference type="AlphaFoldDB" id="A0A401H6R4"/>
<evidence type="ECO:0000256" key="5">
    <source>
        <dbReference type="PROSITE-ProRule" id="PRU00723"/>
    </source>
</evidence>
<keyword evidence="1 5" id="KW-0479">Metal-binding</keyword>
<dbReference type="GO" id="GO:0003729">
    <property type="term" value="F:mRNA binding"/>
    <property type="evidence" value="ECO:0007669"/>
    <property type="project" value="InterPro"/>
</dbReference>
<dbReference type="Gene3D" id="4.10.1000.10">
    <property type="entry name" value="Zinc finger, CCCH-type"/>
    <property type="match status" value="1"/>
</dbReference>
<evidence type="ECO:0000259" key="7">
    <source>
        <dbReference type="PROSITE" id="PS50103"/>
    </source>
</evidence>
<evidence type="ECO:0000256" key="1">
    <source>
        <dbReference type="ARBA" id="ARBA00022723"/>
    </source>
</evidence>
<dbReference type="Proteomes" id="UP000287166">
    <property type="component" value="Unassembled WGS sequence"/>
</dbReference>
<gene>
    <name evidence="8" type="ORF">SCP_1801030</name>
</gene>
<dbReference type="STRING" id="139825.A0A401H6R4"/>
<feature type="domain" description="C3H1-type" evidence="7">
    <location>
        <begin position="7"/>
        <end position="34"/>
    </location>
</feature>
<dbReference type="Pfam" id="PF14608">
    <property type="entry name" value="zf-CCCH_2"/>
    <property type="match status" value="2"/>
</dbReference>
<evidence type="ECO:0000256" key="6">
    <source>
        <dbReference type="SAM" id="MobiDB-lite"/>
    </source>
</evidence>
<dbReference type="InterPro" id="IPR045877">
    <property type="entry name" value="ZFP36-like"/>
</dbReference>
<dbReference type="OrthoDB" id="410307at2759"/>
<dbReference type="Gene3D" id="3.30.1370.210">
    <property type="match status" value="1"/>
</dbReference>
<dbReference type="GeneID" id="38786998"/>
<feature type="compositionally biased region" description="Basic and acidic residues" evidence="6">
    <location>
        <begin position="420"/>
        <end position="434"/>
    </location>
</feature>
<dbReference type="Pfam" id="PF00642">
    <property type="entry name" value="zf-CCCH"/>
    <property type="match status" value="2"/>
</dbReference>
<evidence type="ECO:0000256" key="2">
    <source>
        <dbReference type="ARBA" id="ARBA00022737"/>
    </source>
</evidence>
<feature type="region of interest" description="Disordered" evidence="6">
    <location>
        <begin position="358"/>
        <end position="399"/>
    </location>
</feature>
<feature type="zinc finger region" description="C3H1-type" evidence="5">
    <location>
        <begin position="7"/>
        <end position="34"/>
    </location>
</feature>
<accession>A0A401H6R4</accession>
<dbReference type="InterPro" id="IPR000571">
    <property type="entry name" value="Znf_CCCH"/>
</dbReference>
<organism evidence="8 9">
    <name type="scientific">Sparassis crispa</name>
    <dbReference type="NCBI Taxonomy" id="139825"/>
    <lineage>
        <taxon>Eukaryota</taxon>
        <taxon>Fungi</taxon>
        <taxon>Dikarya</taxon>
        <taxon>Basidiomycota</taxon>
        <taxon>Agaricomycotina</taxon>
        <taxon>Agaricomycetes</taxon>
        <taxon>Polyporales</taxon>
        <taxon>Sparassidaceae</taxon>
        <taxon>Sparassis</taxon>
    </lineage>
</organism>
<feature type="region of interest" description="Disordered" evidence="6">
    <location>
        <begin position="411"/>
        <end position="458"/>
    </location>
</feature>